<reference evidence="2 3" key="1">
    <citation type="submission" date="2018-06" db="EMBL/GenBank/DDBJ databases">
        <title>Comparative genomics of Brasilonema spp. strains.</title>
        <authorList>
            <person name="Alvarenga D.O."/>
            <person name="Fiore M.F."/>
            <person name="Varani A.M."/>
        </authorList>
    </citation>
    <scope>NUCLEOTIDE SEQUENCE [LARGE SCALE GENOMIC DNA]</scope>
    <source>
        <strain evidence="2 3">UFV-OR1</strain>
    </source>
</reference>
<dbReference type="Proteomes" id="UP000762253">
    <property type="component" value="Unassembled WGS sequence"/>
</dbReference>
<feature type="region of interest" description="Disordered" evidence="1">
    <location>
        <begin position="69"/>
        <end position="93"/>
    </location>
</feature>
<feature type="compositionally biased region" description="Gly residues" evidence="1">
    <location>
        <begin position="82"/>
        <end position="93"/>
    </location>
</feature>
<evidence type="ECO:0008006" key="4">
    <source>
        <dbReference type="Google" id="ProtNLM"/>
    </source>
</evidence>
<gene>
    <name evidence="2" type="ORF">DP115_31875</name>
</gene>
<dbReference type="RefSeq" id="WP_169268640.1">
    <property type="nucleotide sequence ID" value="NZ_QMEC01000221.1"/>
</dbReference>
<protein>
    <recommendedName>
        <fullName evidence="4">Bacteriocin</fullName>
    </recommendedName>
</protein>
<evidence type="ECO:0000256" key="1">
    <source>
        <dbReference type="SAM" id="MobiDB-lite"/>
    </source>
</evidence>
<sequence>MTTESKYQLVSLDESYMSDLSDENQSTVSGGTLGLLFGLLGGIFKPLYGNQQPTTTTTVINNIYVSNGGSSSASAGSSSGSSSGGSSGPGKGH</sequence>
<evidence type="ECO:0000313" key="3">
    <source>
        <dbReference type="Proteomes" id="UP000762253"/>
    </source>
</evidence>
<name>A0ABX1MEM7_9CYAN</name>
<organism evidence="2 3">
    <name type="scientific">Brasilonema octagenarum UFV-OR1</name>
    <dbReference type="NCBI Taxonomy" id="417115"/>
    <lineage>
        <taxon>Bacteria</taxon>
        <taxon>Bacillati</taxon>
        <taxon>Cyanobacteriota</taxon>
        <taxon>Cyanophyceae</taxon>
        <taxon>Nostocales</taxon>
        <taxon>Scytonemataceae</taxon>
        <taxon>Brasilonema</taxon>
        <taxon>Octagenarum group</taxon>
    </lineage>
</organism>
<proteinExistence type="predicted"/>
<feature type="compositionally biased region" description="Low complexity" evidence="1">
    <location>
        <begin position="69"/>
        <end position="81"/>
    </location>
</feature>
<evidence type="ECO:0000313" key="2">
    <source>
        <dbReference type="EMBL" id="NMF67097.1"/>
    </source>
</evidence>
<accession>A0ABX1MEM7</accession>
<dbReference type="EMBL" id="QMEC01000221">
    <property type="protein sequence ID" value="NMF67097.1"/>
    <property type="molecule type" value="Genomic_DNA"/>
</dbReference>
<comment type="caution">
    <text evidence="2">The sequence shown here is derived from an EMBL/GenBank/DDBJ whole genome shotgun (WGS) entry which is preliminary data.</text>
</comment>
<keyword evidence="3" id="KW-1185">Reference proteome</keyword>